<organism evidence="2 3">
    <name type="scientific">Novosphingobium silvae</name>
    <dbReference type="NCBI Taxonomy" id="2692619"/>
    <lineage>
        <taxon>Bacteria</taxon>
        <taxon>Pseudomonadati</taxon>
        <taxon>Pseudomonadota</taxon>
        <taxon>Alphaproteobacteria</taxon>
        <taxon>Sphingomonadales</taxon>
        <taxon>Sphingomonadaceae</taxon>
        <taxon>Novosphingobium</taxon>
    </lineage>
</organism>
<dbReference type="RefSeq" id="WP_160986399.1">
    <property type="nucleotide sequence ID" value="NZ_WVTD01000009.1"/>
</dbReference>
<dbReference type="EMBL" id="WVTD01000009">
    <property type="protein sequence ID" value="MYL98774.1"/>
    <property type="molecule type" value="Genomic_DNA"/>
</dbReference>
<gene>
    <name evidence="2" type="ORF">GR702_13485</name>
</gene>
<name>A0A7X4GJG7_9SPHN</name>
<evidence type="ECO:0000313" key="2">
    <source>
        <dbReference type="EMBL" id="MYL98774.1"/>
    </source>
</evidence>
<feature type="signal peptide" evidence="1">
    <location>
        <begin position="1"/>
        <end position="26"/>
    </location>
</feature>
<accession>A0A7X4GJG7</accession>
<comment type="caution">
    <text evidence="2">The sequence shown here is derived from an EMBL/GenBank/DDBJ whole genome shotgun (WGS) entry which is preliminary data.</text>
</comment>
<proteinExistence type="predicted"/>
<keyword evidence="3" id="KW-1185">Reference proteome</keyword>
<keyword evidence="1" id="KW-0732">Signal</keyword>
<protein>
    <submittedName>
        <fullName evidence="2">Uncharacterized protein</fullName>
    </submittedName>
</protein>
<feature type="chain" id="PRO_5031000255" evidence="1">
    <location>
        <begin position="27"/>
        <end position="123"/>
    </location>
</feature>
<evidence type="ECO:0000256" key="1">
    <source>
        <dbReference type="SAM" id="SignalP"/>
    </source>
</evidence>
<evidence type="ECO:0000313" key="3">
    <source>
        <dbReference type="Proteomes" id="UP000465810"/>
    </source>
</evidence>
<sequence length="123" mass="14000">MRKFTKLLAPALVAALGLSAVAPAIAEAAPRHEAARYTPHRNYDIRSDIRGLRSDIDRAASRRTISQREATGLRRDASEIQRLYTSYARGGLSSNEMRTLSNRVNRVYTALRMERHDYDRRRG</sequence>
<dbReference type="Proteomes" id="UP000465810">
    <property type="component" value="Unassembled WGS sequence"/>
</dbReference>
<reference evidence="2 3" key="1">
    <citation type="submission" date="2019-12" db="EMBL/GenBank/DDBJ databases">
        <authorList>
            <person name="Feng G."/>
            <person name="Zhu H."/>
        </authorList>
    </citation>
    <scope>NUCLEOTIDE SEQUENCE [LARGE SCALE GENOMIC DNA]</scope>
    <source>
        <strain evidence="2 3">FGD1</strain>
    </source>
</reference>
<dbReference type="AlphaFoldDB" id="A0A7X4GJG7"/>